<accession>A0A7X6IAS6</accession>
<reference evidence="3 4" key="1">
    <citation type="journal article" date="2020" name="Nature">
        <title>Bacterial chemolithoautotrophy via manganese oxidation.</title>
        <authorList>
            <person name="Yu H."/>
            <person name="Leadbetter J.R."/>
        </authorList>
    </citation>
    <scope>NUCLEOTIDE SEQUENCE [LARGE SCALE GENOMIC DNA]</scope>
    <source>
        <strain evidence="3 4">Mn-1</strain>
    </source>
</reference>
<comment type="caution">
    <text evidence="3">The sequence shown here is derived from an EMBL/GenBank/DDBJ whole genome shotgun (WGS) entry which is preliminary data.</text>
</comment>
<feature type="compositionally biased region" description="Polar residues" evidence="1">
    <location>
        <begin position="328"/>
        <end position="340"/>
    </location>
</feature>
<evidence type="ECO:0000256" key="2">
    <source>
        <dbReference type="SAM" id="SignalP"/>
    </source>
</evidence>
<sequence>MKNPIKLWPIVALFFGLVACGGGGGAAGGGGNAAGSENPSGPTLGMTAVPQAAGASASVFSKVLVQAGRFFAGGQALAQSSCPPENFKHQFTLIDGTLWLSQAYVIADEVEFRRQPSSFTSPEFGPFALDLTGTDPNVPEAISISVPTENYNGVKFKIKRLEDDRAEQPKNVSNLPAFLEKLGFSGNDDRRPSVWIQGVIGLGAPGSFTRCTPFTFVTDHRWQVTVPFSSGATADPNTVDAVIFFDLEGAFQSSGVTAAELEAEVGQPSSKKPLGAGFLDGRTKDDRFGTPKARQLAVALPTRMQLFVQQGGTFSADPTIRPDATIVTDDNPSASDLQGT</sequence>
<organism evidence="3 4">
    <name type="scientific">Candidatus Manganitrophus noduliformans</name>
    <dbReference type="NCBI Taxonomy" id="2606439"/>
    <lineage>
        <taxon>Bacteria</taxon>
        <taxon>Pseudomonadati</taxon>
        <taxon>Nitrospirota</taxon>
        <taxon>Nitrospiria</taxon>
        <taxon>Candidatus Troglogloeales</taxon>
        <taxon>Candidatus Manganitrophaceae</taxon>
        <taxon>Candidatus Manganitrophus</taxon>
    </lineage>
</organism>
<protein>
    <recommendedName>
        <fullName evidence="5">Glucodextranase-like C-terminal domain-containing protein</fullName>
    </recommendedName>
</protein>
<evidence type="ECO:0000313" key="4">
    <source>
        <dbReference type="Proteomes" id="UP000534783"/>
    </source>
</evidence>
<dbReference type="Proteomes" id="UP000534783">
    <property type="component" value="Unassembled WGS sequence"/>
</dbReference>
<dbReference type="EMBL" id="VTOW01000001">
    <property type="protein sequence ID" value="NKE70868.1"/>
    <property type="molecule type" value="Genomic_DNA"/>
</dbReference>
<dbReference type="RefSeq" id="WP_168059100.1">
    <property type="nucleotide sequence ID" value="NZ_VTOW01000001.1"/>
</dbReference>
<evidence type="ECO:0008006" key="5">
    <source>
        <dbReference type="Google" id="ProtNLM"/>
    </source>
</evidence>
<keyword evidence="2" id="KW-0732">Signal</keyword>
<dbReference type="PROSITE" id="PS51257">
    <property type="entry name" value="PROKAR_LIPOPROTEIN"/>
    <property type="match status" value="1"/>
</dbReference>
<proteinExistence type="predicted"/>
<name>A0A7X6IAS6_9BACT</name>
<evidence type="ECO:0000256" key="1">
    <source>
        <dbReference type="SAM" id="MobiDB-lite"/>
    </source>
</evidence>
<gene>
    <name evidence="3" type="ORF">MNODULE_08965</name>
</gene>
<feature type="region of interest" description="Disordered" evidence="1">
    <location>
        <begin position="313"/>
        <end position="340"/>
    </location>
</feature>
<dbReference type="AlphaFoldDB" id="A0A7X6IAS6"/>
<evidence type="ECO:0000313" key="3">
    <source>
        <dbReference type="EMBL" id="NKE70868.1"/>
    </source>
</evidence>
<feature type="chain" id="PRO_5031105116" description="Glucodextranase-like C-terminal domain-containing protein" evidence="2">
    <location>
        <begin position="22"/>
        <end position="340"/>
    </location>
</feature>
<keyword evidence="4" id="KW-1185">Reference proteome</keyword>
<feature type="signal peptide" evidence="2">
    <location>
        <begin position="1"/>
        <end position="21"/>
    </location>
</feature>